<evidence type="ECO:0000313" key="1">
    <source>
        <dbReference type="EMBL" id="MFD2234932.1"/>
    </source>
</evidence>
<keyword evidence="1" id="KW-0378">Hydrolase</keyword>
<accession>A0ABW5CG33</accession>
<dbReference type="RefSeq" id="WP_377317634.1">
    <property type="nucleotide sequence ID" value="NZ_JBHUIY010000031.1"/>
</dbReference>
<reference evidence="2" key="1">
    <citation type="journal article" date="2019" name="Int. J. Syst. Evol. Microbiol.">
        <title>The Global Catalogue of Microorganisms (GCM) 10K type strain sequencing project: providing services to taxonomists for standard genome sequencing and annotation.</title>
        <authorList>
            <consortium name="The Broad Institute Genomics Platform"/>
            <consortium name="The Broad Institute Genome Sequencing Center for Infectious Disease"/>
            <person name="Wu L."/>
            <person name="Ma J."/>
        </authorList>
    </citation>
    <scope>NUCLEOTIDE SEQUENCE [LARGE SCALE GENOMIC DNA]</scope>
    <source>
        <strain evidence="2">KCTC 15012</strain>
    </source>
</reference>
<dbReference type="EMBL" id="JBHUIY010000031">
    <property type="protein sequence ID" value="MFD2234932.1"/>
    <property type="molecule type" value="Genomic_DNA"/>
</dbReference>
<keyword evidence="2" id="KW-1185">Reference proteome</keyword>
<protein>
    <submittedName>
        <fullName evidence="1">Alpha/beta fold hydrolase</fullName>
    </submittedName>
</protein>
<dbReference type="InterPro" id="IPR029058">
    <property type="entry name" value="AB_hydrolase_fold"/>
</dbReference>
<dbReference type="Gene3D" id="3.40.50.1820">
    <property type="entry name" value="alpha/beta hydrolase"/>
    <property type="match status" value="1"/>
</dbReference>
<proteinExistence type="predicted"/>
<dbReference type="GO" id="GO:0016787">
    <property type="term" value="F:hydrolase activity"/>
    <property type="evidence" value="ECO:0007669"/>
    <property type="project" value="UniProtKB-KW"/>
</dbReference>
<sequence length="264" mass="28238">MLLLLAGCATAREDSLAAAARRGWQPEQVAAGPFTLFALAPAHWRPGAPLTVYIEGDGYAWVNRYRLSDDPTPRRAVALDLALADPAPNLVYLARPCQYVAGAARRGCDPAYWSEARYAPEVIEATLAAIEQFQRRSGAAEVRLVGYSGGGTVALLAAARRPGIARVITVAGVLDVAAWVRAQEVTPLTFSLDPADFVAALAGVPQVHFAGAEDEVVPRAVAQSYLARFPADRRPALVMVPGQGHHRGWERHWSALLSGVEAAR</sequence>
<name>A0ABW5CG33_9PROT</name>
<organism evidence="1 2">
    <name type="scientific">Phaeospirillum tilakii</name>
    <dbReference type="NCBI Taxonomy" id="741673"/>
    <lineage>
        <taxon>Bacteria</taxon>
        <taxon>Pseudomonadati</taxon>
        <taxon>Pseudomonadota</taxon>
        <taxon>Alphaproteobacteria</taxon>
        <taxon>Rhodospirillales</taxon>
        <taxon>Rhodospirillaceae</taxon>
        <taxon>Phaeospirillum</taxon>
    </lineage>
</organism>
<comment type="caution">
    <text evidence="1">The sequence shown here is derived from an EMBL/GenBank/DDBJ whole genome shotgun (WGS) entry which is preliminary data.</text>
</comment>
<dbReference type="SUPFAM" id="SSF53474">
    <property type="entry name" value="alpha/beta-Hydrolases"/>
    <property type="match status" value="1"/>
</dbReference>
<dbReference type="Proteomes" id="UP001597296">
    <property type="component" value="Unassembled WGS sequence"/>
</dbReference>
<evidence type="ECO:0000313" key="2">
    <source>
        <dbReference type="Proteomes" id="UP001597296"/>
    </source>
</evidence>
<gene>
    <name evidence="1" type="ORF">ACFSNB_14050</name>
</gene>